<dbReference type="GeneID" id="127745420"/>
<dbReference type="Proteomes" id="UP000515211">
    <property type="component" value="Chromosome 3"/>
</dbReference>
<evidence type="ECO:0000313" key="3">
    <source>
        <dbReference type="RefSeq" id="XP_052114058.1"/>
    </source>
</evidence>
<keyword evidence="2" id="KW-1185">Reference proteome</keyword>
<reference evidence="3" key="2">
    <citation type="submission" date="2025-08" db="UniProtKB">
        <authorList>
            <consortium name="RefSeq"/>
        </authorList>
    </citation>
    <scope>IDENTIFICATION</scope>
    <source>
        <tissue evidence="3">Whole plant</tissue>
    </source>
</reference>
<gene>
    <name evidence="3" type="primary">LOC127745420</name>
</gene>
<organism evidence="2 3">
    <name type="scientific">Arachis duranensis</name>
    <name type="common">Wild peanut</name>
    <dbReference type="NCBI Taxonomy" id="130453"/>
    <lineage>
        <taxon>Eukaryota</taxon>
        <taxon>Viridiplantae</taxon>
        <taxon>Streptophyta</taxon>
        <taxon>Embryophyta</taxon>
        <taxon>Tracheophyta</taxon>
        <taxon>Spermatophyta</taxon>
        <taxon>Magnoliopsida</taxon>
        <taxon>eudicotyledons</taxon>
        <taxon>Gunneridae</taxon>
        <taxon>Pentapetalae</taxon>
        <taxon>rosids</taxon>
        <taxon>fabids</taxon>
        <taxon>Fabales</taxon>
        <taxon>Fabaceae</taxon>
        <taxon>Papilionoideae</taxon>
        <taxon>50 kb inversion clade</taxon>
        <taxon>dalbergioids sensu lato</taxon>
        <taxon>Dalbergieae</taxon>
        <taxon>Pterocarpus clade</taxon>
        <taxon>Arachis</taxon>
    </lineage>
</organism>
<dbReference type="PANTHER" id="PTHR11439">
    <property type="entry name" value="GAG-POL-RELATED RETROTRANSPOSON"/>
    <property type="match status" value="1"/>
</dbReference>
<dbReference type="PANTHER" id="PTHR11439:SF455">
    <property type="entry name" value="RLK (RECEPTOR-LIKE PROTEIN KINASE) 8, PUTATIVE-RELATED"/>
    <property type="match status" value="1"/>
</dbReference>
<dbReference type="AlphaFoldDB" id="A0A9C6TSC7"/>
<evidence type="ECO:0000313" key="2">
    <source>
        <dbReference type="Proteomes" id="UP000515211"/>
    </source>
</evidence>
<proteinExistence type="predicted"/>
<feature type="region of interest" description="Disordered" evidence="1">
    <location>
        <begin position="1"/>
        <end position="20"/>
    </location>
</feature>
<accession>A0A9C6TSC7</accession>
<name>A0A9C6TSC7_ARADU</name>
<protein>
    <submittedName>
        <fullName evidence="3">Uncharacterized mitochondrial protein AtMg00810-like</fullName>
    </submittedName>
</protein>
<reference evidence="2" key="1">
    <citation type="journal article" date="2016" name="Nat. Genet.">
        <title>The genome sequences of Arachis duranensis and Arachis ipaensis, the diploid ancestors of cultivated peanut.</title>
        <authorList>
            <person name="Bertioli D.J."/>
            <person name="Cannon S.B."/>
            <person name="Froenicke L."/>
            <person name="Huang G."/>
            <person name="Farmer A.D."/>
            <person name="Cannon E.K."/>
            <person name="Liu X."/>
            <person name="Gao D."/>
            <person name="Clevenger J."/>
            <person name="Dash S."/>
            <person name="Ren L."/>
            <person name="Moretzsohn M.C."/>
            <person name="Shirasawa K."/>
            <person name="Huang W."/>
            <person name="Vidigal B."/>
            <person name="Abernathy B."/>
            <person name="Chu Y."/>
            <person name="Niederhuth C.E."/>
            <person name="Umale P."/>
            <person name="Araujo A.C."/>
            <person name="Kozik A."/>
            <person name="Kim K.D."/>
            <person name="Burow M.D."/>
            <person name="Varshney R.K."/>
            <person name="Wang X."/>
            <person name="Zhang X."/>
            <person name="Barkley N."/>
            <person name="Guimaraes P.M."/>
            <person name="Isobe S."/>
            <person name="Guo B."/>
            <person name="Liao B."/>
            <person name="Stalker H.T."/>
            <person name="Schmitz R.J."/>
            <person name="Scheffler B.E."/>
            <person name="Leal-Bertioli S.C."/>
            <person name="Xun X."/>
            <person name="Jackson S.A."/>
            <person name="Michelmore R."/>
            <person name="Ozias-Akins P."/>
        </authorList>
    </citation>
    <scope>NUCLEOTIDE SEQUENCE [LARGE SCALE GENOMIC DNA]</scope>
    <source>
        <strain evidence="2">cv. V14167</strain>
    </source>
</reference>
<evidence type="ECO:0000256" key="1">
    <source>
        <dbReference type="SAM" id="MobiDB-lite"/>
    </source>
</evidence>
<dbReference type="KEGG" id="adu:127745420"/>
<dbReference type="RefSeq" id="XP_052114058.1">
    <property type="nucleotide sequence ID" value="XM_052258098.1"/>
</dbReference>
<sequence>MANLAPTPMVASSKLPANDSSHFEDPKLFRSIAEAFQYLTLTRPDLTFAVSKICQYMHNPTVNHWRVLKRILRYIEGSMDQGLLFTACTDFRLFAFSNTDWGANADDRKSVTGYCVYLGTNLIA</sequence>